<feature type="compositionally biased region" description="Low complexity" evidence="1">
    <location>
        <begin position="389"/>
        <end position="405"/>
    </location>
</feature>
<evidence type="ECO:0000256" key="1">
    <source>
        <dbReference type="SAM" id="MobiDB-lite"/>
    </source>
</evidence>
<gene>
    <name evidence="2" type="ORF">BG015_004898</name>
</gene>
<protein>
    <submittedName>
        <fullName evidence="2">Uncharacterized protein</fullName>
    </submittedName>
</protein>
<feature type="region of interest" description="Disordered" evidence="1">
    <location>
        <begin position="343"/>
        <end position="420"/>
    </location>
</feature>
<feature type="region of interest" description="Disordered" evidence="1">
    <location>
        <begin position="282"/>
        <end position="319"/>
    </location>
</feature>
<organism evidence="2 3">
    <name type="scientific">Linnemannia schmuckeri</name>
    <dbReference type="NCBI Taxonomy" id="64567"/>
    <lineage>
        <taxon>Eukaryota</taxon>
        <taxon>Fungi</taxon>
        <taxon>Fungi incertae sedis</taxon>
        <taxon>Mucoromycota</taxon>
        <taxon>Mortierellomycotina</taxon>
        <taxon>Mortierellomycetes</taxon>
        <taxon>Mortierellales</taxon>
        <taxon>Mortierellaceae</taxon>
        <taxon>Linnemannia</taxon>
    </lineage>
</organism>
<feature type="compositionally biased region" description="Polar residues" evidence="1">
    <location>
        <begin position="374"/>
        <end position="388"/>
    </location>
</feature>
<dbReference type="EMBL" id="JAAAUQ010002276">
    <property type="protein sequence ID" value="KAF9125423.1"/>
    <property type="molecule type" value="Genomic_DNA"/>
</dbReference>
<keyword evidence="3" id="KW-1185">Reference proteome</keyword>
<dbReference type="Proteomes" id="UP000748756">
    <property type="component" value="Unassembled WGS sequence"/>
</dbReference>
<dbReference type="AlphaFoldDB" id="A0A9P5RAW2"/>
<sequence length="492" mass="53915">MTVPGNRHAGEVLHAAASAEMYHQHFACPAASSIEPAKAAIIDNWRRSLHVPLLVEDAASSHVDESSQQQQQQPQMRARANDQDLADLHGPSLLLMNSRDLETTLKRSSLLGLDMAACNNTESGGLHSATIVPSPITDLTLTHWANNAHENNSYAKNDNFTQVHQENHHHHQAQDDIFKRLSIIAGNNRSSAVAKEEDELPLGLLQANRLKHPRGATAPTNSLAPAARLDDNSNLCYLPIPVSSSATSSKIERAPFTVHVPIRQLRQCSSIPSSSVNITINKPKYTPIDTTPYTTISSSLPHHPPPRPPRPPSVGFNSLAGPDELNAIVRPIYDININNLNNNNNNNKNGPSQNNNNSSPPLPSPANYTRKHSQNCLSLSRSISAKSTQALQPQQQQDFPVHPFQTARLPIGGDDNEDEDEPLALTLSRQQSFRQRQSRSQIMKHHQQQQQPPIPVPKGTLAASESISQLPVSHLQCYEQVTPAASNESVSY</sequence>
<comment type="caution">
    <text evidence="2">The sequence shown here is derived from an EMBL/GenBank/DDBJ whole genome shotgun (WGS) entry which is preliminary data.</text>
</comment>
<accession>A0A9P5RAW2</accession>
<name>A0A9P5RAW2_9FUNG</name>
<feature type="compositionally biased region" description="Low complexity" evidence="1">
    <location>
        <begin position="282"/>
        <end position="301"/>
    </location>
</feature>
<feature type="region of interest" description="Disordered" evidence="1">
    <location>
        <begin position="60"/>
        <end position="81"/>
    </location>
</feature>
<evidence type="ECO:0000313" key="3">
    <source>
        <dbReference type="Proteomes" id="UP000748756"/>
    </source>
</evidence>
<feature type="compositionally biased region" description="Pro residues" evidence="1">
    <location>
        <begin position="302"/>
        <end position="312"/>
    </location>
</feature>
<feature type="compositionally biased region" description="Low complexity" evidence="1">
    <location>
        <begin position="343"/>
        <end position="359"/>
    </location>
</feature>
<reference evidence="2" key="1">
    <citation type="journal article" date="2020" name="Fungal Divers.">
        <title>Resolving the Mortierellaceae phylogeny through synthesis of multi-gene phylogenetics and phylogenomics.</title>
        <authorList>
            <person name="Vandepol N."/>
            <person name="Liber J."/>
            <person name="Desiro A."/>
            <person name="Na H."/>
            <person name="Kennedy M."/>
            <person name="Barry K."/>
            <person name="Grigoriev I.V."/>
            <person name="Miller A.N."/>
            <person name="O'Donnell K."/>
            <person name="Stajich J.E."/>
            <person name="Bonito G."/>
        </authorList>
    </citation>
    <scope>NUCLEOTIDE SEQUENCE</scope>
    <source>
        <strain evidence="2">NRRL 6426</strain>
    </source>
</reference>
<feature type="region of interest" description="Disordered" evidence="1">
    <location>
        <begin position="434"/>
        <end position="463"/>
    </location>
</feature>
<evidence type="ECO:0000313" key="2">
    <source>
        <dbReference type="EMBL" id="KAF9125423.1"/>
    </source>
</evidence>
<proteinExistence type="predicted"/>